<protein>
    <submittedName>
        <fullName evidence="1">Uncharacterized protein</fullName>
    </submittedName>
</protein>
<proteinExistence type="predicted"/>
<accession>A0A645D4N6</accession>
<dbReference type="AlphaFoldDB" id="A0A645D4N6"/>
<gene>
    <name evidence="1" type="ORF">SDC9_131242</name>
</gene>
<organism evidence="1">
    <name type="scientific">bioreactor metagenome</name>
    <dbReference type="NCBI Taxonomy" id="1076179"/>
    <lineage>
        <taxon>unclassified sequences</taxon>
        <taxon>metagenomes</taxon>
        <taxon>ecological metagenomes</taxon>
    </lineage>
</organism>
<dbReference type="EMBL" id="VSSQ01032785">
    <property type="protein sequence ID" value="MPM84171.1"/>
    <property type="molecule type" value="Genomic_DNA"/>
</dbReference>
<evidence type="ECO:0000313" key="1">
    <source>
        <dbReference type="EMBL" id="MPM84171.1"/>
    </source>
</evidence>
<name>A0A645D4N6_9ZZZZ</name>
<reference evidence="1" key="1">
    <citation type="submission" date="2019-08" db="EMBL/GenBank/DDBJ databases">
        <authorList>
            <person name="Kucharzyk K."/>
            <person name="Murdoch R.W."/>
            <person name="Higgins S."/>
            <person name="Loffler F."/>
        </authorList>
    </citation>
    <scope>NUCLEOTIDE SEQUENCE</scope>
</reference>
<comment type="caution">
    <text evidence="1">The sequence shown here is derived from an EMBL/GenBank/DDBJ whole genome shotgun (WGS) entry which is preliminary data.</text>
</comment>
<sequence>MAERRPMLRIINPPNKVEQAAVSVPKIPDIKAISFTL</sequence>